<sequence length="127" mass="13514">MPGSHASTLGAVAVPLRKPPARSGPQNHQFHETRLSKKKASHGAKPHARLGCTSGALNQRAAMYMVISKPKRKSTAVGVSQVMVRLLRRDQKLLPRGQPAQRNCCSDGTVSAPGPGAVMVRLMNKGS</sequence>
<reference evidence="2 3" key="1">
    <citation type="submission" date="2017-07" db="EMBL/GenBank/DDBJ databases">
        <title>Complete Genome Sequence of the cosmetic ferment Vitreoscilla filiformis (ATCC15551).</title>
        <authorList>
            <person name="Contreras S."/>
            <person name="Sagory-Zalkind P."/>
            <person name="Blanquart H."/>
            <person name="Iltis A."/>
            <person name="Morand S.C."/>
        </authorList>
    </citation>
    <scope>NUCLEOTIDE SEQUENCE [LARGE SCALE GENOMIC DNA]</scope>
    <source>
        <strain evidence="2 3">ATCC 15551</strain>
    </source>
</reference>
<feature type="region of interest" description="Disordered" evidence="1">
    <location>
        <begin position="16"/>
        <end position="51"/>
    </location>
</feature>
<evidence type="ECO:0000313" key="2">
    <source>
        <dbReference type="EMBL" id="ASM78561.1"/>
    </source>
</evidence>
<dbReference type="EMBL" id="CP022423">
    <property type="protein sequence ID" value="ASM78561.1"/>
    <property type="molecule type" value="Genomic_DNA"/>
</dbReference>
<keyword evidence="3" id="KW-1185">Reference proteome</keyword>
<proteinExistence type="predicted"/>
<organism evidence="2 3">
    <name type="scientific">Vitreoscilla filiformis</name>
    <dbReference type="NCBI Taxonomy" id="63"/>
    <lineage>
        <taxon>Bacteria</taxon>
        <taxon>Pseudomonadati</taxon>
        <taxon>Pseudomonadota</taxon>
        <taxon>Betaproteobacteria</taxon>
        <taxon>Neisseriales</taxon>
        <taxon>Neisseriaceae</taxon>
        <taxon>Vitreoscilla</taxon>
    </lineage>
</organism>
<dbReference type="KEGG" id="vff:VITFI_CDS2784"/>
<name>A0A221KHP5_VITFI</name>
<dbReference type="AlphaFoldDB" id="A0A221KHP5"/>
<evidence type="ECO:0000256" key="1">
    <source>
        <dbReference type="SAM" id="MobiDB-lite"/>
    </source>
</evidence>
<gene>
    <name evidence="2" type="ORF">VITFI_CDS2784</name>
</gene>
<protein>
    <submittedName>
        <fullName evidence="2">Uncharacterized protein</fullName>
    </submittedName>
</protein>
<evidence type="ECO:0000313" key="3">
    <source>
        <dbReference type="Proteomes" id="UP000199729"/>
    </source>
</evidence>
<dbReference type="Proteomes" id="UP000199729">
    <property type="component" value="Chromosome"/>
</dbReference>
<feature type="compositionally biased region" description="Basic residues" evidence="1">
    <location>
        <begin position="36"/>
        <end position="48"/>
    </location>
</feature>
<accession>A0A221KHP5</accession>